<keyword evidence="6" id="KW-0963">Cytoplasm</keyword>
<evidence type="ECO:0000256" key="11">
    <source>
        <dbReference type="ARBA" id="ARBA00023235"/>
    </source>
</evidence>
<dbReference type="GO" id="GO:0009073">
    <property type="term" value="P:aromatic amino acid family biosynthetic process"/>
    <property type="evidence" value="ECO:0007669"/>
    <property type="project" value="UniProtKB-KW"/>
</dbReference>
<evidence type="ECO:0000256" key="15">
    <source>
        <dbReference type="SAM" id="MobiDB-lite"/>
    </source>
</evidence>
<evidence type="ECO:0000256" key="13">
    <source>
        <dbReference type="ARBA" id="ARBA00063900"/>
    </source>
</evidence>
<keyword evidence="10" id="KW-0057">Aromatic amino acid biosynthesis</keyword>
<comment type="caution">
    <text evidence="17">The sequence shown here is derived from an EMBL/GenBank/DDBJ whole genome shotgun (WGS) entry which is preliminary data.</text>
</comment>
<reference evidence="17" key="1">
    <citation type="submission" date="2020-11" db="EMBL/GenBank/DDBJ databases">
        <title>Chlorella ohadii genome sequencing and assembly.</title>
        <authorList>
            <person name="Murik O."/>
            <person name="Treves H."/>
            <person name="Kedem I."/>
            <person name="Shotland Y."/>
            <person name="Kaplan A."/>
        </authorList>
    </citation>
    <scope>NUCLEOTIDE SEQUENCE</scope>
    <source>
        <strain evidence="17">1</strain>
    </source>
</reference>
<sequence length="511" mass="56862">MSAEEVAAAAEEVAALAVDDDELSLDFGKKKKKKSKAKEPAAEGGEGEAGAGAAAEEEDELSLDLSLGKKKKKKKAKARGEDDFGGLEESGEGEGGERGGQGLPWEGSDRDYTYEELLDRVFGILKAHNPELTGERQRTKLKPPQVAREGTKKTVFTNFMDLCKSMNRNHEHVLQFLLAELGTSGSLDGTQRLIVKGRFLPKVFETVLRRYINDYVLCNSCKSVDTLLDRDSSTRIMFLRCQQCSASRTVSAIKTGFQARTTLIRLEDTIIFSLIERAQFARNDPVYEPDAIPVPGFRPDGRRYSLLEYLLRETEQVHGRIRRYTSPDENAFFPEELPPLVLPPITYEQVLSSCARVNINSQVLSMYLEHLLPEIAAPGDDHNYGSSAMNDVTALQALSKRIHYGMFVAEAKFRKQTAEYTELIRRRDGDAIMELLTDRAVELKVIERVRLKAATFGQDLGSSSDGSGGGGSSSYKVRPEVVAALYEQWVMPLTKQVEVEYLLRRLDGESS</sequence>
<evidence type="ECO:0000259" key="16">
    <source>
        <dbReference type="SMART" id="SM00653"/>
    </source>
</evidence>
<dbReference type="GO" id="GO:0003743">
    <property type="term" value="F:translation initiation factor activity"/>
    <property type="evidence" value="ECO:0007669"/>
    <property type="project" value="UniProtKB-KW"/>
</dbReference>
<proteinExistence type="inferred from homology"/>
<evidence type="ECO:0000256" key="6">
    <source>
        <dbReference type="ARBA" id="ARBA00022490"/>
    </source>
</evidence>
<dbReference type="InterPro" id="IPR016189">
    <property type="entry name" value="Transl_init_fac_IF2/IF5_N"/>
</dbReference>
<dbReference type="Pfam" id="PF01817">
    <property type="entry name" value="CM_2"/>
    <property type="match status" value="1"/>
</dbReference>
<accession>A0AAD5DP80</accession>
<dbReference type="SUPFAM" id="SSF100966">
    <property type="entry name" value="Translation initiation factor 2 beta, aIF2beta, N-terminal domain"/>
    <property type="match status" value="1"/>
</dbReference>
<dbReference type="AlphaFoldDB" id="A0AAD5DP80"/>
<dbReference type="SMART" id="SM00653">
    <property type="entry name" value="eIF2B_5"/>
    <property type="match status" value="1"/>
</dbReference>
<dbReference type="InterPro" id="IPR036263">
    <property type="entry name" value="Chorismate_II_sf"/>
</dbReference>
<dbReference type="Proteomes" id="UP001205105">
    <property type="component" value="Unassembled WGS sequence"/>
</dbReference>
<evidence type="ECO:0000256" key="10">
    <source>
        <dbReference type="ARBA" id="ARBA00023141"/>
    </source>
</evidence>
<keyword evidence="18" id="KW-1185">Reference proteome</keyword>
<evidence type="ECO:0000256" key="9">
    <source>
        <dbReference type="ARBA" id="ARBA00022917"/>
    </source>
</evidence>
<dbReference type="SUPFAM" id="SSF48600">
    <property type="entry name" value="Chorismate mutase II"/>
    <property type="match status" value="1"/>
</dbReference>
<evidence type="ECO:0000256" key="14">
    <source>
        <dbReference type="ARBA" id="ARBA00073542"/>
    </source>
</evidence>
<dbReference type="NCBIfam" id="TIGR01802">
    <property type="entry name" value="CM_pl-yst"/>
    <property type="match status" value="1"/>
</dbReference>
<comment type="similarity">
    <text evidence="4">Belongs to the eIF-2-beta/eIF-5 family.</text>
</comment>
<dbReference type="InterPro" id="IPR016190">
    <property type="entry name" value="Transl_init_fac_IF2/IF5_Zn-bd"/>
</dbReference>
<evidence type="ECO:0000256" key="3">
    <source>
        <dbReference type="ARBA" id="ARBA00004817"/>
    </source>
</evidence>
<evidence type="ECO:0000256" key="5">
    <source>
        <dbReference type="ARBA" id="ARBA00012404"/>
    </source>
</evidence>
<comment type="function">
    <text evidence="12">Component of the eIF2 complex that functions in the early steps of protein synthesis by forming a ternary complex with GTP and initiator tRNA. This complex binds to a 40S ribosomal subunit, followed by mRNA binding to form a 43S pre-initiation complex (43S PIC). Junction of the 60S ribosomal subunit to form the 80S initiation complex is preceded by hydrolysis of the GTP bound to eIF2 and release of an eIF2-GDP binary complex. In order for eIF2 to recycle and catalyze another round of initiation, the GDP bound to eIF2 must exchange with GTP by way of a reaction catalyzed by eIF2B.</text>
</comment>
<evidence type="ECO:0000256" key="7">
    <source>
        <dbReference type="ARBA" id="ARBA00022540"/>
    </source>
</evidence>
<evidence type="ECO:0000256" key="12">
    <source>
        <dbReference type="ARBA" id="ARBA00054872"/>
    </source>
</evidence>
<protein>
    <recommendedName>
        <fullName evidence="14">Eukaryotic translation initiation factor 2 subunit beta</fullName>
        <ecNumber evidence="5">5.4.99.5</ecNumber>
    </recommendedName>
</protein>
<dbReference type="PROSITE" id="PS51169">
    <property type="entry name" value="CHORISMATE_MUT_3"/>
    <property type="match status" value="1"/>
</dbReference>
<dbReference type="Gene3D" id="3.30.30.170">
    <property type="match status" value="1"/>
</dbReference>
<evidence type="ECO:0000313" key="18">
    <source>
        <dbReference type="Proteomes" id="UP001205105"/>
    </source>
</evidence>
<keyword evidence="7" id="KW-0396">Initiation factor</keyword>
<dbReference type="GO" id="GO:0004106">
    <property type="term" value="F:chorismate mutase activity"/>
    <property type="evidence" value="ECO:0007669"/>
    <property type="project" value="UniProtKB-EC"/>
</dbReference>
<dbReference type="InterPro" id="IPR002735">
    <property type="entry name" value="Transl_init_fac_IF2/IF5_dom"/>
</dbReference>
<dbReference type="InterPro" id="IPR002701">
    <property type="entry name" value="CM_II_prokaryot"/>
</dbReference>
<feature type="compositionally biased region" description="Acidic residues" evidence="15">
    <location>
        <begin position="83"/>
        <end position="94"/>
    </location>
</feature>
<keyword evidence="9" id="KW-0648">Protein biosynthesis</keyword>
<keyword evidence="8" id="KW-0028">Amino-acid biosynthesis</keyword>
<keyword evidence="11" id="KW-0413">Isomerase</keyword>
<evidence type="ECO:0000256" key="8">
    <source>
        <dbReference type="ARBA" id="ARBA00022605"/>
    </source>
</evidence>
<feature type="region of interest" description="Disordered" evidence="15">
    <location>
        <begin position="28"/>
        <end position="107"/>
    </location>
</feature>
<dbReference type="EC" id="5.4.99.5" evidence="5"/>
<feature type="domain" description="Translation initiation factor IF2/IF5" evidence="16">
    <location>
        <begin position="136"/>
        <end position="247"/>
    </location>
</feature>
<dbReference type="SUPFAM" id="SSF75689">
    <property type="entry name" value="Zinc-binding domain of translation initiation factor 2 beta"/>
    <property type="match status" value="1"/>
</dbReference>
<dbReference type="InterPro" id="IPR037039">
    <property type="entry name" value="CM_AroQ_sf_eucaryotic"/>
</dbReference>
<comment type="catalytic activity">
    <reaction evidence="1">
        <text>chorismate = prephenate</text>
        <dbReference type="Rhea" id="RHEA:13897"/>
        <dbReference type="ChEBI" id="CHEBI:29748"/>
        <dbReference type="ChEBI" id="CHEBI:29934"/>
        <dbReference type="EC" id="5.4.99.5"/>
    </reaction>
</comment>
<gene>
    <name evidence="17" type="ORF">COHA_006263</name>
</gene>
<comment type="subunit">
    <text evidence="13">Eukaryotic translation initiation factor 2 eIF2 is a heterotrimeric complex composed of an alpha, a beta and a gamma subunit.</text>
</comment>
<dbReference type="EMBL" id="JADXDR010000087">
    <property type="protein sequence ID" value="KAI7839998.1"/>
    <property type="molecule type" value="Genomic_DNA"/>
</dbReference>
<evidence type="ECO:0000256" key="4">
    <source>
        <dbReference type="ARBA" id="ARBA00010397"/>
    </source>
</evidence>
<feature type="compositionally biased region" description="Basic residues" evidence="15">
    <location>
        <begin position="68"/>
        <end position="77"/>
    </location>
</feature>
<organism evidence="17 18">
    <name type="scientific">Chlorella ohadii</name>
    <dbReference type="NCBI Taxonomy" id="2649997"/>
    <lineage>
        <taxon>Eukaryota</taxon>
        <taxon>Viridiplantae</taxon>
        <taxon>Chlorophyta</taxon>
        <taxon>core chlorophytes</taxon>
        <taxon>Trebouxiophyceae</taxon>
        <taxon>Chlorellales</taxon>
        <taxon>Chlorellaceae</taxon>
        <taxon>Chlorella clade</taxon>
        <taxon>Chlorella</taxon>
    </lineage>
</organism>
<dbReference type="PANTHER" id="PTHR21145:SF12">
    <property type="entry name" value="CHORISMATE MUTASE"/>
    <property type="match status" value="1"/>
</dbReference>
<dbReference type="Gene3D" id="1.10.590.10">
    <property type="entry name" value="Chorismate mutase, AroQ class superfamily, eukaryotic"/>
    <property type="match status" value="1"/>
</dbReference>
<comment type="subcellular location">
    <subcellularLocation>
        <location evidence="2">Cytoplasm</location>
    </subcellularLocation>
</comment>
<dbReference type="InterPro" id="IPR008238">
    <property type="entry name" value="Chorismate_mutase_AroQ_euk"/>
</dbReference>
<dbReference type="GO" id="GO:0005737">
    <property type="term" value="C:cytoplasm"/>
    <property type="evidence" value="ECO:0007669"/>
    <property type="project" value="UniProtKB-SubCell"/>
</dbReference>
<dbReference type="Pfam" id="PF01873">
    <property type="entry name" value="eIF-5_eIF-2B"/>
    <property type="match status" value="1"/>
</dbReference>
<name>A0AAD5DP80_9CHLO</name>
<dbReference type="PANTHER" id="PTHR21145">
    <property type="entry name" value="CHORISMATE MUTASE"/>
    <property type="match status" value="1"/>
</dbReference>
<evidence type="ECO:0000256" key="2">
    <source>
        <dbReference type="ARBA" id="ARBA00004496"/>
    </source>
</evidence>
<comment type="pathway">
    <text evidence="3">Metabolic intermediate biosynthesis; prephenate biosynthesis; prephenate from chorismate: step 1/1.</text>
</comment>
<dbReference type="FunFam" id="3.30.30.170:FF:000001">
    <property type="entry name" value="Eukaryotic translation initiation factor 2 subunit"/>
    <property type="match status" value="1"/>
</dbReference>
<dbReference type="GO" id="GO:0046417">
    <property type="term" value="P:chorismate metabolic process"/>
    <property type="evidence" value="ECO:0007669"/>
    <property type="project" value="InterPro"/>
</dbReference>
<evidence type="ECO:0000256" key="1">
    <source>
        <dbReference type="ARBA" id="ARBA00000824"/>
    </source>
</evidence>
<evidence type="ECO:0000313" key="17">
    <source>
        <dbReference type="EMBL" id="KAI7839998.1"/>
    </source>
</evidence>
<dbReference type="GO" id="GO:0008652">
    <property type="term" value="P:amino acid biosynthetic process"/>
    <property type="evidence" value="ECO:0007669"/>
    <property type="project" value="UniProtKB-KW"/>
</dbReference>